<dbReference type="InterPro" id="IPR025503">
    <property type="entry name" value="DUF4391"/>
</dbReference>
<keyword evidence="3" id="KW-1185">Reference proteome</keyword>
<protein>
    <submittedName>
        <fullName evidence="2">DUF4391 family protein</fullName>
    </submittedName>
</protein>
<comment type="caution">
    <text evidence="2">The sequence shown here is derived from an EMBL/GenBank/DDBJ whole genome shotgun (WGS) entry which is preliminary data.</text>
</comment>
<sequence length="275" mass="32057">MIDLPETTNVYRRMPKELFYKYLNDDSTAKKTFIDEIGSIIWINTLSTETTTTPNGKHVTEIAIVEIVLNRQAISSNILEIVNREIDQYAVFVVRYEEWGQLWCCDHQSINPQTGLFNCQNYYQTNWMIADDLTLKIDGGNLDQVYENFFMQIAGKPFPVRINRNHKQTDEQIEKVEQFGKTEQLEKLEATIKNLEIQIGKESQFGKQVKLATDIKNAREELQKIKRSQTTHIEIHQPETGQVQEETVETVRSFFPNVYMKMQDGSGNRFNYSLI</sequence>
<accession>A0ABR6YYK3</accession>
<evidence type="ECO:0000313" key="2">
    <source>
        <dbReference type="EMBL" id="MBC3900308.1"/>
    </source>
</evidence>
<dbReference type="EMBL" id="WJBE01000010">
    <property type="protein sequence ID" value="MBC3900308.1"/>
    <property type="molecule type" value="Genomic_DNA"/>
</dbReference>
<keyword evidence="1" id="KW-0175">Coiled coil</keyword>
<reference evidence="2 3" key="1">
    <citation type="journal article" date="2020" name="mSystems">
        <title>Defining Genomic and Predicted Metabolic Features of the Acetobacterium Genus.</title>
        <authorList>
            <person name="Ross D.E."/>
            <person name="Marshall C.W."/>
            <person name="Gulliver D."/>
            <person name="May H.D."/>
            <person name="Norman R.S."/>
        </authorList>
    </citation>
    <scope>NUCLEOTIDE SEQUENCE [LARGE SCALE GENOMIC DNA]</scope>
    <source>
        <strain evidence="2 3">DSM 4132</strain>
    </source>
</reference>
<dbReference type="Pfam" id="PF14335">
    <property type="entry name" value="DUF4391"/>
    <property type="match status" value="1"/>
</dbReference>
<organism evidence="2 3">
    <name type="scientific">Acetobacterium malicum</name>
    <dbReference type="NCBI Taxonomy" id="52692"/>
    <lineage>
        <taxon>Bacteria</taxon>
        <taxon>Bacillati</taxon>
        <taxon>Bacillota</taxon>
        <taxon>Clostridia</taxon>
        <taxon>Eubacteriales</taxon>
        <taxon>Eubacteriaceae</taxon>
        <taxon>Acetobacterium</taxon>
    </lineage>
</organism>
<dbReference type="RefSeq" id="WP_186894563.1">
    <property type="nucleotide sequence ID" value="NZ_WJBE01000010.1"/>
</dbReference>
<evidence type="ECO:0000313" key="3">
    <source>
        <dbReference type="Proteomes" id="UP000622405"/>
    </source>
</evidence>
<proteinExistence type="predicted"/>
<name>A0ABR6YYK3_9FIRM</name>
<gene>
    <name evidence="2" type="ORF">GH811_11835</name>
</gene>
<evidence type="ECO:0000256" key="1">
    <source>
        <dbReference type="SAM" id="Coils"/>
    </source>
</evidence>
<feature type="coiled-coil region" evidence="1">
    <location>
        <begin position="178"/>
        <end position="228"/>
    </location>
</feature>
<dbReference type="Proteomes" id="UP000622405">
    <property type="component" value="Unassembled WGS sequence"/>
</dbReference>